<name>A0A1H2JTB5_9ACTN</name>
<evidence type="ECO:0000313" key="1">
    <source>
        <dbReference type="EMBL" id="SDU59660.1"/>
    </source>
</evidence>
<dbReference type="OrthoDB" id="5465469at2"/>
<dbReference type="AlphaFoldDB" id="A0A1H2JTB5"/>
<dbReference type="InterPro" id="IPR029044">
    <property type="entry name" value="Nucleotide-diphossugar_trans"/>
</dbReference>
<evidence type="ECO:0000313" key="2">
    <source>
        <dbReference type="Proteomes" id="UP000183180"/>
    </source>
</evidence>
<reference evidence="1 2" key="1">
    <citation type="submission" date="2016-10" db="EMBL/GenBank/DDBJ databases">
        <authorList>
            <person name="de Groot N.N."/>
        </authorList>
    </citation>
    <scope>NUCLEOTIDE SEQUENCE [LARGE SCALE GENOMIC DNA]</scope>
    <source>
        <strain evidence="1 2">DSM 44215</strain>
    </source>
</reference>
<protein>
    <recommendedName>
        <fullName evidence="3">Glycosyl transferase family 2</fullName>
    </recommendedName>
</protein>
<dbReference type="STRING" id="158898.SAMN04488548_1342486"/>
<dbReference type="CDD" id="cd00761">
    <property type="entry name" value="Glyco_tranf_GTA_type"/>
    <property type="match status" value="1"/>
</dbReference>
<gene>
    <name evidence="1" type="ORF">SAMN04488548_1342486</name>
</gene>
<organism evidence="1 2">
    <name type="scientific">Gordonia westfalica</name>
    <dbReference type="NCBI Taxonomy" id="158898"/>
    <lineage>
        <taxon>Bacteria</taxon>
        <taxon>Bacillati</taxon>
        <taxon>Actinomycetota</taxon>
        <taxon>Actinomycetes</taxon>
        <taxon>Mycobacteriales</taxon>
        <taxon>Gordoniaceae</taxon>
        <taxon>Gordonia</taxon>
    </lineage>
</organism>
<sequence>MKSDVIHARRSRLRRVAGATKFRAQRSLVFGRLRARNVLPVRGCALGDPGAPIVSLTSYGERVAISYLAIESILKGRLRPSRIILWVDDEETVEHLPAALRRLQRAGLEIRVAAEGSGPHTKYLDALPLAAQSGVPLVTADDDTVYPVDWLHRLFAHHLDHPDGISCYRARRIAFDTTDDQSGPGLLPYEQWPLVRDSSECERNFVTGVSGALYPPVMINALMERGTEFEEVCPNADDVWINHTALQVRVPVRVVDGRSRDFISLEAAQGTGLKHANVARGRNDVQIAATYSELDRKTLAASS</sequence>
<evidence type="ECO:0008006" key="3">
    <source>
        <dbReference type="Google" id="ProtNLM"/>
    </source>
</evidence>
<proteinExistence type="predicted"/>
<dbReference type="RefSeq" id="WP_084811921.1">
    <property type="nucleotide sequence ID" value="NZ_FNLM01000034.1"/>
</dbReference>
<accession>A0A1H2JTB5</accession>
<dbReference type="Proteomes" id="UP000183180">
    <property type="component" value="Unassembled WGS sequence"/>
</dbReference>
<dbReference type="EMBL" id="FNLM01000034">
    <property type="protein sequence ID" value="SDU59660.1"/>
    <property type="molecule type" value="Genomic_DNA"/>
</dbReference>
<dbReference type="SUPFAM" id="SSF53448">
    <property type="entry name" value="Nucleotide-diphospho-sugar transferases"/>
    <property type="match status" value="1"/>
</dbReference>